<organism evidence="5 6">
    <name type="scientific">Haloprofundus marisrubri</name>
    <dbReference type="NCBI Taxonomy" id="1514971"/>
    <lineage>
        <taxon>Archaea</taxon>
        <taxon>Methanobacteriati</taxon>
        <taxon>Methanobacteriota</taxon>
        <taxon>Stenosarchaea group</taxon>
        <taxon>Halobacteria</taxon>
        <taxon>Halobacteriales</taxon>
        <taxon>Haloferacaceae</taxon>
        <taxon>Haloprofundus</taxon>
    </lineage>
</organism>
<accession>A0A0W1RAD0</accession>
<dbReference type="PRINTS" id="PR00081">
    <property type="entry name" value="GDHRDH"/>
</dbReference>
<dbReference type="Gene3D" id="3.40.50.720">
    <property type="entry name" value="NAD(P)-binding Rossmann-like Domain"/>
    <property type="match status" value="1"/>
</dbReference>
<dbReference type="Pfam" id="PF00106">
    <property type="entry name" value="adh_short"/>
    <property type="match status" value="1"/>
</dbReference>
<dbReference type="STRING" id="1514971.AUR64_12655"/>
<dbReference type="PANTHER" id="PTHR44169">
    <property type="entry name" value="NADPH-DEPENDENT 1-ACYLDIHYDROXYACETONE PHOSPHATE REDUCTASE"/>
    <property type="match status" value="1"/>
</dbReference>
<evidence type="ECO:0000259" key="4">
    <source>
        <dbReference type="SMART" id="SM00822"/>
    </source>
</evidence>
<dbReference type="InterPro" id="IPR057326">
    <property type="entry name" value="KR_dom"/>
</dbReference>
<evidence type="ECO:0000313" key="6">
    <source>
        <dbReference type="Proteomes" id="UP000054387"/>
    </source>
</evidence>
<dbReference type="Proteomes" id="UP000054387">
    <property type="component" value="Unassembled WGS sequence"/>
</dbReference>
<feature type="domain" description="Ketoreductase" evidence="4">
    <location>
        <begin position="3"/>
        <end position="173"/>
    </location>
</feature>
<comment type="similarity">
    <text evidence="1 3">Belongs to the short-chain dehydrogenases/reductases (SDR) family.</text>
</comment>
<evidence type="ECO:0000313" key="5">
    <source>
        <dbReference type="EMBL" id="KTG10408.1"/>
    </source>
</evidence>
<dbReference type="CDD" id="cd05374">
    <property type="entry name" value="17beta-HSD-like_SDR_c"/>
    <property type="match status" value="1"/>
</dbReference>
<proteinExistence type="inferred from homology"/>
<dbReference type="GO" id="GO:0016491">
    <property type="term" value="F:oxidoreductase activity"/>
    <property type="evidence" value="ECO:0007669"/>
    <property type="project" value="UniProtKB-KW"/>
</dbReference>
<dbReference type="PANTHER" id="PTHR44169:SF6">
    <property type="entry name" value="NADPH-DEPENDENT 1-ACYLDIHYDROXYACETONE PHOSPHATE REDUCTASE"/>
    <property type="match status" value="1"/>
</dbReference>
<dbReference type="PROSITE" id="PS00061">
    <property type="entry name" value="ADH_SHORT"/>
    <property type="match status" value="1"/>
</dbReference>
<keyword evidence="2" id="KW-0560">Oxidoreductase</keyword>
<reference evidence="5 6" key="1">
    <citation type="submission" date="2015-12" db="EMBL/GenBank/DDBJ databases">
        <title>Haloprofundus marisrubri gen. nov., sp. nov., an extremely halophilic archaeon isolated from the Discovery deep brine-seawater interface in the Red Sea.</title>
        <authorList>
            <person name="Zhang G."/>
            <person name="Stingl U."/>
            <person name="Rashid M."/>
        </authorList>
    </citation>
    <scope>NUCLEOTIDE SEQUENCE [LARGE SCALE GENOMIC DNA]</scope>
    <source>
        <strain evidence="5 6">SB9</strain>
    </source>
</reference>
<dbReference type="RefSeq" id="WP_058581761.1">
    <property type="nucleotide sequence ID" value="NZ_LOPU01000018.1"/>
</dbReference>
<dbReference type="InterPro" id="IPR036291">
    <property type="entry name" value="NAD(P)-bd_dom_sf"/>
</dbReference>
<dbReference type="PRINTS" id="PR00080">
    <property type="entry name" value="SDRFAMILY"/>
</dbReference>
<dbReference type="EMBL" id="LOPU01000018">
    <property type="protein sequence ID" value="KTG10408.1"/>
    <property type="molecule type" value="Genomic_DNA"/>
</dbReference>
<evidence type="ECO:0000256" key="2">
    <source>
        <dbReference type="ARBA" id="ARBA00023002"/>
    </source>
</evidence>
<dbReference type="AlphaFoldDB" id="A0A0W1RAD0"/>
<dbReference type="SMART" id="SM00822">
    <property type="entry name" value="PKS_KR"/>
    <property type="match status" value="1"/>
</dbReference>
<comment type="caution">
    <text evidence="5">The sequence shown here is derived from an EMBL/GenBank/DDBJ whole genome shotgun (WGS) entry which is preliminary data.</text>
</comment>
<sequence length="276" mass="29652">MTRVVLITGCDEGIGRRAARAFANADWTVYATGLDEEALEPLEDDGCETAVLDVTDENAGSVVDDVAEEAGRLDCVVNNAGVGHLGAVEETDAEDVSDLLEVNVVGMHRVTRAAIPHLRESEIGRVVALSSVVGRYPLPGMAAYTASKFAVEGWIEALRAELEPFDVDAILVEPGVVGTGFVDDIFSDLDDRLAEGGRYADLYRMLDYWLPDLTDLGGDADEVATTIVRAASAPKPRERYPVGMQGRALVLGGHLPPWARDAGWRVARNVSRVFGK</sequence>
<dbReference type="SUPFAM" id="SSF51735">
    <property type="entry name" value="NAD(P)-binding Rossmann-fold domains"/>
    <property type="match status" value="1"/>
</dbReference>
<keyword evidence="6" id="KW-1185">Reference proteome</keyword>
<evidence type="ECO:0000256" key="3">
    <source>
        <dbReference type="RuleBase" id="RU000363"/>
    </source>
</evidence>
<dbReference type="InterPro" id="IPR020904">
    <property type="entry name" value="Sc_DH/Rdtase_CS"/>
</dbReference>
<name>A0A0W1RAD0_9EURY</name>
<protein>
    <recommendedName>
        <fullName evidence="4">Ketoreductase domain-containing protein</fullName>
    </recommendedName>
</protein>
<dbReference type="InterPro" id="IPR002347">
    <property type="entry name" value="SDR_fam"/>
</dbReference>
<evidence type="ECO:0000256" key="1">
    <source>
        <dbReference type="ARBA" id="ARBA00006484"/>
    </source>
</evidence>
<gene>
    <name evidence="5" type="ORF">AUR64_12655</name>
</gene>
<dbReference type="OrthoDB" id="24596at2157"/>